<keyword evidence="1" id="KW-0812">Transmembrane</keyword>
<sequence>MMIAGIAGAPAVHADASTQVVQGQYVRLVSVADWDAAQNLRPGASVQWDVAVSADAPEAGKLTVGVSARGDASLRIHAVLCMNPWEGESCPGGARTLVENWSVPRDGSLTPLAEFDAAREGHLRLQVALDQGAVGSSELRVHGQGAGDAVSVGPGDDLAPTGMSPFVPVLFGLSAALLLLGGALALTFRPRGAVRSGR</sequence>
<reference evidence="2" key="1">
    <citation type="journal article" date="2014" name="Int. J. Syst. Evol. Microbiol.">
        <title>Complete genome sequence of Corynebacterium casei LMG S-19264T (=DSM 44701T), isolated from a smear-ripened cheese.</title>
        <authorList>
            <consortium name="US DOE Joint Genome Institute (JGI-PGF)"/>
            <person name="Walter F."/>
            <person name="Albersmeier A."/>
            <person name="Kalinowski J."/>
            <person name="Ruckert C."/>
        </authorList>
    </citation>
    <scope>NUCLEOTIDE SEQUENCE</scope>
    <source>
        <strain evidence="2">VKM Ac-1958</strain>
    </source>
</reference>
<feature type="transmembrane region" description="Helical" evidence="1">
    <location>
        <begin position="166"/>
        <end position="188"/>
    </location>
</feature>
<keyword evidence="1" id="KW-0472">Membrane</keyword>
<keyword evidence="3" id="KW-1185">Reference proteome</keyword>
<gene>
    <name evidence="2" type="ORF">GCM10017596_13720</name>
</gene>
<evidence type="ECO:0000313" key="2">
    <source>
        <dbReference type="EMBL" id="GLK01657.1"/>
    </source>
</evidence>
<keyword evidence="1" id="KW-1133">Transmembrane helix</keyword>
<comment type="caution">
    <text evidence="2">The sequence shown here is derived from an EMBL/GenBank/DDBJ whole genome shotgun (WGS) entry which is preliminary data.</text>
</comment>
<dbReference type="AlphaFoldDB" id="A0A9W6M8K7"/>
<dbReference type="Proteomes" id="UP001142325">
    <property type="component" value="Unassembled WGS sequence"/>
</dbReference>
<accession>A0A9W6M8K7</accession>
<evidence type="ECO:0000313" key="3">
    <source>
        <dbReference type="Proteomes" id="UP001142325"/>
    </source>
</evidence>
<reference evidence="2" key="2">
    <citation type="submission" date="2023-01" db="EMBL/GenBank/DDBJ databases">
        <authorList>
            <person name="Sun Q."/>
            <person name="Evtushenko L."/>
        </authorList>
    </citation>
    <scope>NUCLEOTIDE SEQUENCE</scope>
    <source>
        <strain evidence="2">VKM Ac-1958</strain>
    </source>
</reference>
<protein>
    <submittedName>
        <fullName evidence="2">Uncharacterized protein</fullName>
    </submittedName>
</protein>
<evidence type="ECO:0000256" key="1">
    <source>
        <dbReference type="SAM" id="Phobius"/>
    </source>
</evidence>
<name>A0A9W6M8K7_9MICO</name>
<organism evidence="2 3">
    <name type="scientific">Microbacterium keratanolyticum</name>
    <dbReference type="NCBI Taxonomy" id="67574"/>
    <lineage>
        <taxon>Bacteria</taxon>
        <taxon>Bacillati</taxon>
        <taxon>Actinomycetota</taxon>
        <taxon>Actinomycetes</taxon>
        <taxon>Micrococcales</taxon>
        <taxon>Microbacteriaceae</taxon>
        <taxon>Microbacterium</taxon>
    </lineage>
</organism>
<dbReference type="EMBL" id="BSET01000001">
    <property type="protein sequence ID" value="GLK01657.1"/>
    <property type="molecule type" value="Genomic_DNA"/>
</dbReference>
<proteinExistence type="predicted"/>